<reference evidence="2 3" key="1">
    <citation type="submission" date="2018-11" db="EMBL/GenBank/DDBJ databases">
        <title>Genomic Encyclopedia of Type Strains, Phase IV (KMG-IV): sequencing the most valuable type-strain genomes for metagenomic binning, comparative biology and taxonomic classification.</title>
        <authorList>
            <person name="Goeker M."/>
        </authorList>
    </citation>
    <scope>NUCLEOTIDE SEQUENCE [LARGE SCALE GENOMIC DNA]</scope>
    <source>
        <strain evidence="2 3">DSM 22027</strain>
    </source>
</reference>
<evidence type="ECO:0000256" key="1">
    <source>
        <dbReference type="SAM" id="Phobius"/>
    </source>
</evidence>
<feature type="transmembrane region" description="Helical" evidence="1">
    <location>
        <begin position="49"/>
        <end position="70"/>
    </location>
</feature>
<keyword evidence="3" id="KW-1185">Reference proteome</keyword>
<sequence length="139" mass="15424">MRSALQRLSVVFAGGCLGALVNSWLAWYAGQAGIPQKLGVALAPTWNQAFVYPRIVWGGLWGFLFLMPILHRGFLVGVFSRGILWSLGPTGAQLLYFFPFVLHKGWFGLALGSLTPLFVFGYNAVWGLCTAWWVWTAEK</sequence>
<keyword evidence="1" id="KW-0812">Transmembrane</keyword>
<organism evidence="2 3">
    <name type="scientific">Desulfosoma caldarium</name>
    <dbReference type="NCBI Taxonomy" id="610254"/>
    <lineage>
        <taxon>Bacteria</taxon>
        <taxon>Pseudomonadati</taxon>
        <taxon>Thermodesulfobacteriota</taxon>
        <taxon>Syntrophobacteria</taxon>
        <taxon>Syntrophobacterales</taxon>
        <taxon>Syntrophobacteraceae</taxon>
        <taxon>Desulfosoma</taxon>
    </lineage>
</organism>
<feature type="transmembrane region" description="Helical" evidence="1">
    <location>
        <begin position="82"/>
        <end position="102"/>
    </location>
</feature>
<feature type="transmembrane region" description="Helical" evidence="1">
    <location>
        <begin position="114"/>
        <end position="135"/>
    </location>
</feature>
<gene>
    <name evidence="2" type="ORF">EDC27_1341</name>
</gene>
<name>A0A3N1UXR0_9BACT</name>
<comment type="caution">
    <text evidence="2">The sequence shown here is derived from an EMBL/GenBank/DDBJ whole genome shotgun (WGS) entry which is preliminary data.</text>
</comment>
<protein>
    <submittedName>
        <fullName evidence="2">Uncharacterized protein</fullName>
    </submittedName>
</protein>
<evidence type="ECO:0000313" key="2">
    <source>
        <dbReference type="EMBL" id="ROQ93327.1"/>
    </source>
</evidence>
<dbReference type="Proteomes" id="UP000276223">
    <property type="component" value="Unassembled WGS sequence"/>
</dbReference>
<keyword evidence="1" id="KW-0472">Membrane</keyword>
<feature type="transmembrane region" description="Helical" evidence="1">
    <location>
        <begin position="7"/>
        <end position="29"/>
    </location>
</feature>
<proteinExistence type="predicted"/>
<dbReference type="RefSeq" id="WP_123289843.1">
    <property type="nucleotide sequence ID" value="NZ_RJVA01000011.1"/>
</dbReference>
<dbReference type="AlphaFoldDB" id="A0A3N1UXR0"/>
<keyword evidence="1" id="KW-1133">Transmembrane helix</keyword>
<evidence type="ECO:0000313" key="3">
    <source>
        <dbReference type="Proteomes" id="UP000276223"/>
    </source>
</evidence>
<accession>A0A3N1UXR0</accession>
<dbReference type="EMBL" id="RJVA01000011">
    <property type="protein sequence ID" value="ROQ93327.1"/>
    <property type="molecule type" value="Genomic_DNA"/>
</dbReference>
<dbReference type="OrthoDB" id="458509at2"/>